<dbReference type="EMBL" id="JALLAZ020001600">
    <property type="protein sequence ID" value="KAL3771605.1"/>
    <property type="molecule type" value="Genomic_DNA"/>
</dbReference>
<feature type="region of interest" description="Disordered" evidence="7">
    <location>
        <begin position="624"/>
        <end position="663"/>
    </location>
</feature>
<dbReference type="InterPro" id="IPR035967">
    <property type="entry name" value="SWAP/Surp_sf"/>
</dbReference>
<evidence type="ECO:0000256" key="3">
    <source>
        <dbReference type="ARBA" id="ARBA00022728"/>
    </source>
</evidence>
<dbReference type="Gene3D" id="3.10.20.90">
    <property type="entry name" value="Phosphatidylinositol 3-kinase Catalytic Subunit, Chain A, domain 1"/>
    <property type="match status" value="1"/>
</dbReference>
<feature type="domain" description="SURP motif" evidence="9">
    <location>
        <begin position="16"/>
        <end position="59"/>
    </location>
</feature>
<dbReference type="Pfam" id="PF12230">
    <property type="entry name" value="PRP21_like_P"/>
    <property type="match status" value="1"/>
</dbReference>
<feature type="region of interest" description="Disordered" evidence="7">
    <location>
        <begin position="378"/>
        <end position="429"/>
    </location>
</feature>
<dbReference type="PANTHER" id="PTHR15316">
    <property type="entry name" value="SPLICEOSOME ASSOCIATED PROTEIN 114/SWAP SPLICING FACTOR-RELATED"/>
    <property type="match status" value="1"/>
</dbReference>
<dbReference type="CDD" id="cd01800">
    <property type="entry name" value="Ubl_SF3a120"/>
    <property type="match status" value="1"/>
</dbReference>
<dbReference type="GO" id="GO:0005681">
    <property type="term" value="C:spliceosomal complex"/>
    <property type="evidence" value="ECO:0007669"/>
    <property type="project" value="UniProtKB-KW"/>
</dbReference>
<feature type="domain" description="SURP motif" evidence="9">
    <location>
        <begin position="198"/>
        <end position="247"/>
    </location>
</feature>
<evidence type="ECO:0000256" key="7">
    <source>
        <dbReference type="SAM" id="MobiDB-lite"/>
    </source>
</evidence>
<dbReference type="PANTHER" id="PTHR15316:SF1">
    <property type="entry name" value="SPLICING FACTOR 3A SUBUNIT 1"/>
    <property type="match status" value="1"/>
</dbReference>
<evidence type="ECO:0000256" key="2">
    <source>
        <dbReference type="ARBA" id="ARBA00022664"/>
    </source>
</evidence>
<evidence type="ECO:0008006" key="12">
    <source>
        <dbReference type="Google" id="ProtNLM"/>
    </source>
</evidence>
<dbReference type="InterPro" id="IPR035563">
    <property type="entry name" value="SF3As1_ubi"/>
</dbReference>
<dbReference type="Pfam" id="PF01805">
    <property type="entry name" value="Surp"/>
    <property type="match status" value="2"/>
</dbReference>
<evidence type="ECO:0000256" key="6">
    <source>
        <dbReference type="ARBA" id="ARBA00023242"/>
    </source>
</evidence>
<keyword evidence="5" id="KW-0508">mRNA splicing</keyword>
<dbReference type="InterPro" id="IPR000061">
    <property type="entry name" value="Surp"/>
</dbReference>
<keyword evidence="4" id="KW-0677">Repeat</keyword>
<evidence type="ECO:0000259" key="8">
    <source>
        <dbReference type="PROSITE" id="PS50053"/>
    </source>
</evidence>
<reference evidence="10 11" key="1">
    <citation type="submission" date="2024-10" db="EMBL/GenBank/DDBJ databases">
        <title>Updated reference genomes for cyclostephanoid diatoms.</title>
        <authorList>
            <person name="Roberts W.R."/>
            <person name="Alverson A.J."/>
        </authorList>
    </citation>
    <scope>NUCLEOTIDE SEQUENCE [LARGE SCALE GENOMIC DNA]</scope>
    <source>
        <strain evidence="10 11">AJA276-08</strain>
    </source>
</reference>
<keyword evidence="3" id="KW-0747">Spliceosome</keyword>
<evidence type="ECO:0000256" key="4">
    <source>
        <dbReference type="ARBA" id="ARBA00022737"/>
    </source>
</evidence>
<feature type="compositionally biased region" description="Polar residues" evidence="7">
    <location>
        <begin position="545"/>
        <end position="557"/>
    </location>
</feature>
<dbReference type="InterPro" id="IPR000626">
    <property type="entry name" value="Ubiquitin-like_dom"/>
</dbReference>
<comment type="subcellular location">
    <subcellularLocation>
        <location evidence="1">Nucleus</location>
    </subcellularLocation>
</comment>
<name>A0ABD3N671_9STRA</name>
<dbReference type="SMART" id="SM00648">
    <property type="entry name" value="SWAP"/>
    <property type="match status" value="2"/>
</dbReference>
<dbReference type="Proteomes" id="UP001530315">
    <property type="component" value="Unassembled WGS sequence"/>
</dbReference>
<dbReference type="SUPFAM" id="SSF109905">
    <property type="entry name" value="Surp module (SWAP domain)"/>
    <property type="match status" value="2"/>
</dbReference>
<accession>A0ABD3N671</accession>
<keyword evidence="6" id="KW-0539">Nucleus</keyword>
<sequence>MVISGIIRPPPDIRAVADRTALFVSKNGRAFELKILNSEKGRTPKFAFLHDASPFHAYYEDRIRFYDEGGTDEEEKRKEEEEREKRRVERVEEERRVAREREEAEAATARREAARMKASAVDPVARALLASRARIEDAKRLPSRISKGDAEEEEDDDDDAAVVPPASSSSSGGPHPPPALRHVSLVAPANLTPLAVEVIKLTAQYVALSEKRDARGGDNFLTNLTLGEWTNPEFAFLQPRHAHFAYFTALVDGYRSFLPGGEEYERTNAKRGRLAHMITDGPDGVVTTSTDRRDTVRECLEAAAYRAEYEREMWDRRREAAGGGAGADGTILGGSGTVDWHDFVVVETIEFAADEVVEALPPPTSLRLAVLKKGQRPAAMEENAAADEEQEEAEEGMGETEESSSDDDDDDMDMDDDDDDGGGEKLKVVSNYQPKVVSTREITGDASRTHIIDPISGKSIAIADMPEHMRIQLLDPKWAEERKRFLEKQRETNFVAGEDIASNISRFAQARGDIFGSSEADIRDRRADSERRLMEANRLIREQAMQPQPQPLGSATSAAHHVGVPPPPPPPPPPMGMLPPHPPVFAPPPPQPPPPPQQQVIMAQPAIPPEEPTAKRPKIDESQIDPNLAMAPPPPPGIPIAPSIAGPGIDPPQPPLPPPEENELLSESDFIATLSDPDDVPICVRVPHDPSNSNWNFNGQTIDIPAKATTTVKDLKAALKEQLGGMPMNKMQLKHPSSGFMNKDGLSLAFFNVGPMATIDLVPKTRGGRK</sequence>
<dbReference type="SUPFAM" id="SSF54236">
    <property type="entry name" value="Ubiquitin-like"/>
    <property type="match status" value="1"/>
</dbReference>
<feature type="domain" description="Ubiquitin-like" evidence="8">
    <location>
        <begin position="680"/>
        <end position="768"/>
    </location>
</feature>
<feature type="region of interest" description="Disordered" evidence="7">
    <location>
        <begin position="142"/>
        <end position="181"/>
    </location>
</feature>
<evidence type="ECO:0000256" key="1">
    <source>
        <dbReference type="ARBA" id="ARBA00004123"/>
    </source>
</evidence>
<feature type="compositionally biased region" description="Low complexity" evidence="7">
    <location>
        <begin position="161"/>
        <end position="173"/>
    </location>
</feature>
<feature type="region of interest" description="Disordered" evidence="7">
    <location>
        <begin position="70"/>
        <end position="117"/>
    </location>
</feature>
<feature type="compositionally biased region" description="Pro residues" evidence="7">
    <location>
        <begin position="564"/>
        <end position="597"/>
    </location>
</feature>
<dbReference type="PROSITE" id="PS50128">
    <property type="entry name" value="SURP"/>
    <property type="match status" value="2"/>
</dbReference>
<proteinExistence type="predicted"/>
<keyword evidence="11" id="KW-1185">Reference proteome</keyword>
<feature type="compositionally biased region" description="Acidic residues" evidence="7">
    <location>
        <begin position="150"/>
        <end position="160"/>
    </location>
</feature>
<evidence type="ECO:0000256" key="5">
    <source>
        <dbReference type="ARBA" id="ARBA00023187"/>
    </source>
</evidence>
<evidence type="ECO:0000313" key="10">
    <source>
        <dbReference type="EMBL" id="KAL3771605.1"/>
    </source>
</evidence>
<dbReference type="Gene3D" id="1.10.10.790">
    <property type="entry name" value="Surp module"/>
    <property type="match status" value="2"/>
</dbReference>
<dbReference type="InterPro" id="IPR045146">
    <property type="entry name" value="SF3A1"/>
</dbReference>
<feature type="compositionally biased region" description="Acidic residues" evidence="7">
    <location>
        <begin position="384"/>
        <end position="421"/>
    </location>
</feature>
<dbReference type="PROSITE" id="PS50053">
    <property type="entry name" value="UBIQUITIN_2"/>
    <property type="match status" value="1"/>
</dbReference>
<dbReference type="AlphaFoldDB" id="A0ABD3N671"/>
<comment type="caution">
    <text evidence="10">The sequence shown here is derived from an EMBL/GenBank/DDBJ whole genome shotgun (WGS) entry which is preliminary data.</text>
</comment>
<dbReference type="GO" id="GO:0008380">
    <property type="term" value="P:RNA splicing"/>
    <property type="evidence" value="ECO:0007669"/>
    <property type="project" value="UniProtKB-KW"/>
</dbReference>
<keyword evidence="2" id="KW-0507">mRNA processing</keyword>
<dbReference type="InterPro" id="IPR022030">
    <property type="entry name" value="SF3A1_dom"/>
</dbReference>
<dbReference type="GO" id="GO:0006397">
    <property type="term" value="P:mRNA processing"/>
    <property type="evidence" value="ECO:0007669"/>
    <property type="project" value="UniProtKB-KW"/>
</dbReference>
<dbReference type="InterPro" id="IPR029071">
    <property type="entry name" value="Ubiquitin-like_domsf"/>
</dbReference>
<gene>
    <name evidence="10" type="ORF">ACHAW5_006632</name>
</gene>
<dbReference type="FunFam" id="1.10.10.790:FF:000002">
    <property type="entry name" value="Splicing factor 3A subunit 1"/>
    <property type="match status" value="1"/>
</dbReference>
<feature type="compositionally biased region" description="Basic and acidic residues" evidence="7">
    <location>
        <begin position="74"/>
        <end position="115"/>
    </location>
</feature>
<protein>
    <recommendedName>
        <fullName evidence="12">Splicing factor 3A subunit 1</fullName>
    </recommendedName>
</protein>
<feature type="region of interest" description="Disordered" evidence="7">
    <location>
        <begin position="542"/>
        <end position="600"/>
    </location>
</feature>
<evidence type="ECO:0000259" key="9">
    <source>
        <dbReference type="PROSITE" id="PS50128"/>
    </source>
</evidence>
<evidence type="ECO:0000313" key="11">
    <source>
        <dbReference type="Proteomes" id="UP001530315"/>
    </source>
</evidence>
<feature type="compositionally biased region" description="Pro residues" evidence="7">
    <location>
        <begin position="649"/>
        <end position="659"/>
    </location>
</feature>
<organism evidence="10 11">
    <name type="scientific">Stephanodiscus triporus</name>
    <dbReference type="NCBI Taxonomy" id="2934178"/>
    <lineage>
        <taxon>Eukaryota</taxon>
        <taxon>Sar</taxon>
        <taxon>Stramenopiles</taxon>
        <taxon>Ochrophyta</taxon>
        <taxon>Bacillariophyta</taxon>
        <taxon>Coscinodiscophyceae</taxon>
        <taxon>Thalassiosirophycidae</taxon>
        <taxon>Stephanodiscales</taxon>
        <taxon>Stephanodiscaceae</taxon>
        <taxon>Stephanodiscus</taxon>
    </lineage>
</organism>